<reference evidence="1 2" key="1">
    <citation type="submission" date="2017-09" db="EMBL/GenBank/DDBJ databases">
        <title>Bacterial strain isolated from the female urinary microbiota.</title>
        <authorList>
            <person name="Thomas-White K."/>
            <person name="Kumar N."/>
            <person name="Forster S."/>
            <person name="Putonti C."/>
            <person name="Lawley T."/>
            <person name="Wolfe A.J."/>
        </authorList>
    </citation>
    <scope>NUCLEOTIDE SEQUENCE [LARGE SCALE GENOMIC DNA]</scope>
    <source>
        <strain evidence="1 2">UMB0186</strain>
    </source>
</reference>
<evidence type="ECO:0000313" key="1">
    <source>
        <dbReference type="EMBL" id="PMC52912.1"/>
    </source>
</evidence>
<dbReference type="AlphaFoldDB" id="A0A2N6SG39"/>
<name>A0A2N6SG39_9BACL</name>
<dbReference type="EMBL" id="PNGT01000002">
    <property type="protein sequence ID" value="PMC52912.1"/>
    <property type="molecule type" value="Genomic_DNA"/>
</dbReference>
<dbReference type="Proteomes" id="UP000235670">
    <property type="component" value="Unassembled WGS sequence"/>
</dbReference>
<comment type="caution">
    <text evidence="1">The sequence shown here is derived from an EMBL/GenBank/DDBJ whole genome shotgun (WGS) entry which is preliminary data.</text>
</comment>
<sequence length="170" mass="20344">MIKKIILVILALATIWFIGDTNLKGNSVYYAKHSSSSNVRDLELMMFTENLDILGKKDGFKYKHKIQEEKSVQNVEKNVYFGYSMHDDEQIYIYMDSDDKDYYFNVNFKLLKIVDFGNNMQHIDISTIDENKIKEEIYENFKPILEELENNEPSINLQWIFNWVYRDRIK</sequence>
<protein>
    <recommendedName>
        <fullName evidence="3">DUF4825 domain-containing protein</fullName>
    </recommendedName>
</protein>
<accession>A0A2N6SG39</accession>
<dbReference type="STRING" id="84135.GCA_001052115_00720"/>
<organism evidence="1 2">
    <name type="scientific">Gemella sanguinis</name>
    <dbReference type="NCBI Taxonomy" id="84135"/>
    <lineage>
        <taxon>Bacteria</taxon>
        <taxon>Bacillati</taxon>
        <taxon>Bacillota</taxon>
        <taxon>Bacilli</taxon>
        <taxon>Bacillales</taxon>
        <taxon>Gemellaceae</taxon>
        <taxon>Gemella</taxon>
    </lineage>
</organism>
<evidence type="ECO:0000313" key="2">
    <source>
        <dbReference type="Proteomes" id="UP000235670"/>
    </source>
</evidence>
<evidence type="ECO:0008006" key="3">
    <source>
        <dbReference type="Google" id="ProtNLM"/>
    </source>
</evidence>
<dbReference type="OrthoDB" id="2097272at2"/>
<dbReference type="RefSeq" id="WP_102189593.1">
    <property type="nucleotide sequence ID" value="NZ_PNGT01000002.1"/>
</dbReference>
<gene>
    <name evidence="1" type="ORF">CJ218_03200</name>
</gene>
<proteinExistence type="predicted"/>